<dbReference type="InterPro" id="IPR007627">
    <property type="entry name" value="RNA_pol_sigma70_r2"/>
</dbReference>
<evidence type="ECO:0000256" key="1">
    <source>
        <dbReference type="ARBA" id="ARBA00010641"/>
    </source>
</evidence>
<dbReference type="InterPro" id="IPR013325">
    <property type="entry name" value="RNA_pol_sigma_r2"/>
</dbReference>
<keyword evidence="4" id="KW-0804">Transcription</keyword>
<dbReference type="EMBL" id="WRXN01000002">
    <property type="protein sequence ID" value="MVT07892.1"/>
    <property type="molecule type" value="Genomic_DNA"/>
</dbReference>
<dbReference type="GO" id="GO:0003677">
    <property type="term" value="F:DNA binding"/>
    <property type="evidence" value="ECO:0007669"/>
    <property type="project" value="InterPro"/>
</dbReference>
<evidence type="ECO:0000313" key="9">
    <source>
        <dbReference type="Proteomes" id="UP000461730"/>
    </source>
</evidence>
<evidence type="ECO:0000259" key="7">
    <source>
        <dbReference type="Pfam" id="PF08281"/>
    </source>
</evidence>
<dbReference type="NCBIfam" id="TIGR02985">
    <property type="entry name" value="Sig70_bacteroi1"/>
    <property type="match status" value="1"/>
</dbReference>
<dbReference type="Gene3D" id="1.10.10.10">
    <property type="entry name" value="Winged helix-like DNA-binding domain superfamily/Winged helix DNA-binding domain"/>
    <property type="match status" value="1"/>
</dbReference>
<gene>
    <name evidence="8" type="ORF">GO493_06440</name>
</gene>
<dbReference type="GO" id="GO:0016987">
    <property type="term" value="F:sigma factor activity"/>
    <property type="evidence" value="ECO:0007669"/>
    <property type="project" value="UniProtKB-KW"/>
</dbReference>
<keyword evidence="2" id="KW-0805">Transcription regulation</keyword>
<sequence length="195" mass="22564">MTINSMDEKLLLQQIAEGSEKAFAVLVEQKWNNIYWQAITYVKSSSQAQDIVQDVFLKVWQKRKDLPQVERFDSYLFIMARNHIISALRKKTVLPLSDDALEVEEKNYLPDRALSQKTLAELIARAVDLLPQQQRTAYLLSRDQGLSHEEIASNMKVSKEAVKKHICRALNFLRSYISVHSEITTILSMFYIIMS</sequence>
<keyword evidence="5" id="KW-1133">Transmembrane helix</keyword>
<keyword evidence="9" id="KW-1185">Reference proteome</keyword>
<feature type="domain" description="RNA polymerase sigma factor 70 region 4 type 2" evidence="7">
    <location>
        <begin position="121"/>
        <end position="172"/>
    </location>
</feature>
<dbReference type="NCBIfam" id="TIGR02937">
    <property type="entry name" value="sigma70-ECF"/>
    <property type="match status" value="1"/>
</dbReference>
<dbReference type="Proteomes" id="UP000461730">
    <property type="component" value="Unassembled WGS sequence"/>
</dbReference>
<keyword evidence="5" id="KW-0472">Membrane</keyword>
<organism evidence="8 9">
    <name type="scientific">Chitinophaga tropicalis</name>
    <dbReference type="NCBI Taxonomy" id="2683588"/>
    <lineage>
        <taxon>Bacteria</taxon>
        <taxon>Pseudomonadati</taxon>
        <taxon>Bacteroidota</taxon>
        <taxon>Chitinophagia</taxon>
        <taxon>Chitinophagales</taxon>
        <taxon>Chitinophagaceae</taxon>
        <taxon>Chitinophaga</taxon>
    </lineage>
</organism>
<dbReference type="SUPFAM" id="SSF88659">
    <property type="entry name" value="Sigma3 and sigma4 domains of RNA polymerase sigma factors"/>
    <property type="match status" value="1"/>
</dbReference>
<dbReference type="PANTHER" id="PTHR43133">
    <property type="entry name" value="RNA POLYMERASE ECF-TYPE SIGMA FACTO"/>
    <property type="match status" value="1"/>
</dbReference>
<keyword evidence="5" id="KW-0812">Transmembrane</keyword>
<dbReference type="RefSeq" id="WP_157305314.1">
    <property type="nucleotide sequence ID" value="NZ_WRXN01000002.1"/>
</dbReference>
<dbReference type="InterPro" id="IPR013249">
    <property type="entry name" value="RNA_pol_sigma70_r4_t2"/>
</dbReference>
<dbReference type="InterPro" id="IPR014327">
    <property type="entry name" value="RNA_pol_sigma70_bacteroid"/>
</dbReference>
<evidence type="ECO:0000256" key="2">
    <source>
        <dbReference type="ARBA" id="ARBA00023015"/>
    </source>
</evidence>
<evidence type="ECO:0000256" key="3">
    <source>
        <dbReference type="ARBA" id="ARBA00023082"/>
    </source>
</evidence>
<reference evidence="8 9" key="1">
    <citation type="submission" date="2019-12" db="EMBL/GenBank/DDBJ databases">
        <title>Chitinophaga sp. strain ysch24 (GDMCC 1.1355), whole genome shotgun sequence.</title>
        <authorList>
            <person name="Zhang X."/>
        </authorList>
    </citation>
    <scope>NUCLEOTIDE SEQUENCE [LARGE SCALE GENOMIC DNA]</scope>
    <source>
        <strain evidence="9">ysch24</strain>
    </source>
</reference>
<evidence type="ECO:0000259" key="6">
    <source>
        <dbReference type="Pfam" id="PF04542"/>
    </source>
</evidence>
<dbReference type="InterPro" id="IPR039425">
    <property type="entry name" value="RNA_pol_sigma-70-like"/>
</dbReference>
<dbReference type="Pfam" id="PF08281">
    <property type="entry name" value="Sigma70_r4_2"/>
    <property type="match status" value="1"/>
</dbReference>
<comment type="similarity">
    <text evidence="1">Belongs to the sigma-70 factor family. ECF subfamily.</text>
</comment>
<proteinExistence type="inferred from homology"/>
<dbReference type="Pfam" id="PF04542">
    <property type="entry name" value="Sigma70_r2"/>
    <property type="match status" value="1"/>
</dbReference>
<evidence type="ECO:0000256" key="4">
    <source>
        <dbReference type="ARBA" id="ARBA00023163"/>
    </source>
</evidence>
<feature type="transmembrane region" description="Helical" evidence="5">
    <location>
        <begin position="173"/>
        <end position="194"/>
    </location>
</feature>
<name>A0A7K1U0L0_9BACT</name>
<protein>
    <submittedName>
        <fullName evidence="8">RNA polymerase sigma-70 factor</fullName>
    </submittedName>
</protein>
<dbReference type="AlphaFoldDB" id="A0A7K1U0L0"/>
<feature type="domain" description="RNA polymerase sigma-70 region 2" evidence="6">
    <location>
        <begin position="34"/>
        <end position="91"/>
    </location>
</feature>
<evidence type="ECO:0000313" key="8">
    <source>
        <dbReference type="EMBL" id="MVT07892.1"/>
    </source>
</evidence>
<dbReference type="SUPFAM" id="SSF88946">
    <property type="entry name" value="Sigma2 domain of RNA polymerase sigma factors"/>
    <property type="match status" value="1"/>
</dbReference>
<dbReference type="PANTHER" id="PTHR43133:SF46">
    <property type="entry name" value="RNA POLYMERASE SIGMA-70 FACTOR ECF SUBFAMILY"/>
    <property type="match status" value="1"/>
</dbReference>
<keyword evidence="3" id="KW-0731">Sigma factor</keyword>
<dbReference type="InterPro" id="IPR013324">
    <property type="entry name" value="RNA_pol_sigma_r3/r4-like"/>
</dbReference>
<accession>A0A7K1U0L0</accession>
<evidence type="ECO:0000256" key="5">
    <source>
        <dbReference type="SAM" id="Phobius"/>
    </source>
</evidence>
<dbReference type="GO" id="GO:0006352">
    <property type="term" value="P:DNA-templated transcription initiation"/>
    <property type="evidence" value="ECO:0007669"/>
    <property type="project" value="InterPro"/>
</dbReference>
<dbReference type="InterPro" id="IPR036388">
    <property type="entry name" value="WH-like_DNA-bd_sf"/>
</dbReference>
<dbReference type="InterPro" id="IPR014284">
    <property type="entry name" value="RNA_pol_sigma-70_dom"/>
</dbReference>
<comment type="caution">
    <text evidence="8">The sequence shown here is derived from an EMBL/GenBank/DDBJ whole genome shotgun (WGS) entry which is preliminary data.</text>
</comment>
<dbReference type="Gene3D" id="1.10.1740.10">
    <property type="match status" value="1"/>
</dbReference>